<dbReference type="CDD" id="cd12148">
    <property type="entry name" value="fungal_TF_MHR"/>
    <property type="match status" value="1"/>
</dbReference>
<feature type="region of interest" description="Disordered" evidence="4">
    <location>
        <begin position="122"/>
        <end position="170"/>
    </location>
</feature>
<dbReference type="GO" id="GO:0000981">
    <property type="term" value="F:DNA-binding transcription factor activity, RNA polymerase II-specific"/>
    <property type="evidence" value="ECO:0007669"/>
    <property type="project" value="InterPro"/>
</dbReference>
<keyword evidence="3" id="KW-0175">Coiled coil</keyword>
<accession>A0A8H4R0L0</accession>
<dbReference type="SMART" id="SM00906">
    <property type="entry name" value="Fungal_trans"/>
    <property type="match status" value="1"/>
</dbReference>
<evidence type="ECO:0000313" key="6">
    <source>
        <dbReference type="EMBL" id="KAF4620581.1"/>
    </source>
</evidence>
<feature type="compositionally biased region" description="Polar residues" evidence="4">
    <location>
        <begin position="156"/>
        <end position="169"/>
    </location>
</feature>
<dbReference type="SUPFAM" id="SSF57701">
    <property type="entry name" value="Zn2/Cys6 DNA-binding domain"/>
    <property type="match status" value="1"/>
</dbReference>
<reference evidence="6 7" key="1">
    <citation type="submission" date="2019-12" db="EMBL/GenBank/DDBJ databases">
        <authorList>
            <person name="Floudas D."/>
            <person name="Bentzer J."/>
            <person name="Ahren D."/>
            <person name="Johansson T."/>
            <person name="Persson P."/>
            <person name="Tunlid A."/>
        </authorList>
    </citation>
    <scope>NUCLEOTIDE SEQUENCE [LARGE SCALE GENOMIC DNA]</scope>
    <source>
        <strain evidence="6 7">CBS 102.39</strain>
    </source>
</reference>
<evidence type="ECO:0000256" key="1">
    <source>
        <dbReference type="ARBA" id="ARBA00022723"/>
    </source>
</evidence>
<proteinExistence type="predicted"/>
<evidence type="ECO:0000256" key="4">
    <source>
        <dbReference type="SAM" id="MobiDB-lite"/>
    </source>
</evidence>
<protein>
    <recommendedName>
        <fullName evidence="5">Zn(2)-C6 fungal-type domain-containing protein</fullName>
    </recommendedName>
</protein>
<dbReference type="InterPro" id="IPR001138">
    <property type="entry name" value="Zn2Cys6_DnaBD"/>
</dbReference>
<dbReference type="SMART" id="SM00066">
    <property type="entry name" value="GAL4"/>
    <property type="match status" value="1"/>
</dbReference>
<dbReference type="InterPro" id="IPR007219">
    <property type="entry name" value="XnlR_reg_dom"/>
</dbReference>
<dbReference type="GO" id="GO:0008270">
    <property type="term" value="F:zinc ion binding"/>
    <property type="evidence" value="ECO:0007669"/>
    <property type="project" value="InterPro"/>
</dbReference>
<dbReference type="PANTHER" id="PTHR46910">
    <property type="entry name" value="TRANSCRIPTION FACTOR PDR1"/>
    <property type="match status" value="1"/>
</dbReference>
<evidence type="ECO:0000313" key="7">
    <source>
        <dbReference type="Proteomes" id="UP000521872"/>
    </source>
</evidence>
<feature type="domain" description="Zn(2)-C6 fungal-type" evidence="5">
    <location>
        <begin position="30"/>
        <end position="63"/>
    </location>
</feature>
<dbReference type="PROSITE" id="PS50048">
    <property type="entry name" value="ZN2_CY6_FUNGAL_2"/>
    <property type="match status" value="1"/>
</dbReference>
<gene>
    <name evidence="6" type="ORF">D9613_000412</name>
</gene>
<dbReference type="CDD" id="cd00067">
    <property type="entry name" value="GAL4"/>
    <property type="match status" value="1"/>
</dbReference>
<comment type="caution">
    <text evidence="6">The sequence shown here is derived from an EMBL/GenBank/DDBJ whole genome shotgun (WGS) entry which is preliminary data.</text>
</comment>
<evidence type="ECO:0000256" key="2">
    <source>
        <dbReference type="ARBA" id="ARBA00023242"/>
    </source>
</evidence>
<dbReference type="PROSITE" id="PS00463">
    <property type="entry name" value="ZN2_CY6_FUNGAL_1"/>
    <property type="match status" value="1"/>
</dbReference>
<keyword evidence="2" id="KW-0539">Nucleus</keyword>
<dbReference type="InterPro" id="IPR036864">
    <property type="entry name" value="Zn2-C6_fun-type_DNA-bd_sf"/>
</dbReference>
<sequence length="807" mass="90512">MTDNATDDTVPTTSAPPVPQKIKKRRLHGSCDTCRKKKIKCDSANMPNNHCTNCISFNIPCEHTVPRQKKKRAVQATPQNSATYIQNLQERLEKLEKLLQDKQSTHENAGDTDERLDPAQLQARVASSKSPPTASSSDPGTSPSPSALPGQLASRRLSQSSAEDSSNGTDPEDLAYIALAEYLGQLSIKNIDDKFFGKSSVFMYARQASAIRSEVTGAPLKPDPTMFRRPIYWDLQPWEAEFASSSKLTFIYPDADLLLSLTDSYFENMNLLFPLLHRPTFMKSVVAGQHFWDDGFGMTVLMVCAIGALYSEDPRVLLPEDSLAYGFSAGWKYFTQTQIFPHSLFRETTLYNLQYYCLVVIYLSSTSVVPTAWNLLGLGLRYAVEKSAHRRSCHTQKPSATSELMKRAFWCLMCIDRLKASFLGRPVLLHQGDFDAEYPIECDDEYWDTANPEQAFKQPEGKPCKISSFVCLIKLCEILATSMRLYSFKKPKTVEGVRLEEYERGLVVQLDSSMNKWKDALPTFLAWNPKIADPSFFHQSVLLHSTYHYVQIVIHQPFLNKRSMIAYASLAQCTNASRSCIHILESATARGIRPTHHIIVSAFAAGIVIVLNVWGHERSGLSIDVPKEMDDLRKCIHIFIECEKRRWIAGGRLRDLLTEAASLNGTSLARHAANLGMIPREQATSYDRSAYQMPSSGPRTSGQALDGFQASEATFSAHVPTHMPTDYTSIQGQPSLNSYEPFPSYSDTRADYHTQGDISQVGPELYPFSYSHNPELPNDMLSLFSNMPAAFNVDDWELYLRSQPPPS</sequence>
<dbReference type="InterPro" id="IPR050987">
    <property type="entry name" value="AtrR-like"/>
</dbReference>
<dbReference type="Proteomes" id="UP000521872">
    <property type="component" value="Unassembled WGS sequence"/>
</dbReference>
<dbReference type="Pfam" id="PF04082">
    <property type="entry name" value="Fungal_trans"/>
    <property type="match status" value="1"/>
</dbReference>
<dbReference type="PANTHER" id="PTHR46910:SF38">
    <property type="entry name" value="ZN(2)-C6 FUNGAL-TYPE DOMAIN-CONTAINING PROTEIN"/>
    <property type="match status" value="1"/>
</dbReference>
<dbReference type="AlphaFoldDB" id="A0A8H4R0L0"/>
<organism evidence="6 7">
    <name type="scientific">Agrocybe pediades</name>
    <dbReference type="NCBI Taxonomy" id="84607"/>
    <lineage>
        <taxon>Eukaryota</taxon>
        <taxon>Fungi</taxon>
        <taxon>Dikarya</taxon>
        <taxon>Basidiomycota</taxon>
        <taxon>Agaricomycotina</taxon>
        <taxon>Agaricomycetes</taxon>
        <taxon>Agaricomycetidae</taxon>
        <taxon>Agaricales</taxon>
        <taxon>Agaricineae</taxon>
        <taxon>Strophariaceae</taxon>
        <taxon>Agrocybe</taxon>
    </lineage>
</organism>
<name>A0A8H4R0L0_9AGAR</name>
<dbReference type="Pfam" id="PF00172">
    <property type="entry name" value="Zn_clus"/>
    <property type="match status" value="1"/>
</dbReference>
<feature type="compositionally biased region" description="Low complexity" evidence="4">
    <location>
        <begin position="126"/>
        <end position="147"/>
    </location>
</feature>
<keyword evidence="7" id="KW-1185">Reference proteome</keyword>
<evidence type="ECO:0000256" key="3">
    <source>
        <dbReference type="SAM" id="Coils"/>
    </source>
</evidence>
<dbReference type="Gene3D" id="4.10.240.10">
    <property type="entry name" value="Zn(2)-C6 fungal-type DNA-binding domain"/>
    <property type="match status" value="1"/>
</dbReference>
<feature type="coiled-coil region" evidence="3">
    <location>
        <begin position="85"/>
        <end position="112"/>
    </location>
</feature>
<dbReference type="GO" id="GO:0006351">
    <property type="term" value="P:DNA-templated transcription"/>
    <property type="evidence" value="ECO:0007669"/>
    <property type="project" value="InterPro"/>
</dbReference>
<evidence type="ECO:0000259" key="5">
    <source>
        <dbReference type="PROSITE" id="PS50048"/>
    </source>
</evidence>
<dbReference type="GO" id="GO:0003677">
    <property type="term" value="F:DNA binding"/>
    <property type="evidence" value="ECO:0007669"/>
    <property type="project" value="InterPro"/>
</dbReference>
<dbReference type="EMBL" id="JAACJL010000015">
    <property type="protein sequence ID" value="KAF4620581.1"/>
    <property type="molecule type" value="Genomic_DNA"/>
</dbReference>
<keyword evidence="1" id="KW-0479">Metal-binding</keyword>